<dbReference type="PROSITE" id="PS50850">
    <property type="entry name" value="MFS"/>
    <property type="match status" value="1"/>
</dbReference>
<keyword evidence="9" id="KW-1185">Reference proteome</keyword>
<proteinExistence type="predicted"/>
<dbReference type="AlphaFoldDB" id="A0AAU9G7Y0"/>
<organism evidence="8 9">
    <name type="scientific">Drosophila madeirensis</name>
    <name type="common">Fruit fly</name>
    <dbReference type="NCBI Taxonomy" id="30013"/>
    <lineage>
        <taxon>Eukaryota</taxon>
        <taxon>Metazoa</taxon>
        <taxon>Ecdysozoa</taxon>
        <taxon>Arthropoda</taxon>
        <taxon>Hexapoda</taxon>
        <taxon>Insecta</taxon>
        <taxon>Pterygota</taxon>
        <taxon>Neoptera</taxon>
        <taxon>Endopterygota</taxon>
        <taxon>Diptera</taxon>
        <taxon>Brachycera</taxon>
        <taxon>Muscomorpha</taxon>
        <taxon>Ephydroidea</taxon>
        <taxon>Drosophilidae</taxon>
        <taxon>Drosophila</taxon>
        <taxon>Sophophora</taxon>
    </lineage>
</organism>
<evidence type="ECO:0000256" key="4">
    <source>
        <dbReference type="ARBA" id="ARBA00023136"/>
    </source>
</evidence>
<protein>
    <submittedName>
        <fullName evidence="8">Proton-coupled folate transporter</fullName>
    </submittedName>
</protein>
<dbReference type="Pfam" id="PF07690">
    <property type="entry name" value="MFS_1"/>
    <property type="match status" value="1"/>
</dbReference>
<evidence type="ECO:0000256" key="6">
    <source>
        <dbReference type="SAM" id="Phobius"/>
    </source>
</evidence>
<evidence type="ECO:0000313" key="9">
    <source>
        <dbReference type="Proteomes" id="UP001500889"/>
    </source>
</evidence>
<feature type="transmembrane region" description="Helical" evidence="6">
    <location>
        <begin position="134"/>
        <end position="158"/>
    </location>
</feature>
<reference evidence="8 9" key="1">
    <citation type="submission" date="2024-02" db="EMBL/GenBank/DDBJ databases">
        <title>A chromosome-level genome assembly of Drosophila madeirensis, a fruit fly species endemic to Madeira island.</title>
        <authorList>
            <person name="Tomihara K."/>
            <person name="Llopart A."/>
            <person name="Yamamoto D."/>
        </authorList>
    </citation>
    <scope>NUCLEOTIDE SEQUENCE [LARGE SCALE GENOMIC DNA]</scope>
    <source>
        <strain evidence="8 9">RF1</strain>
    </source>
</reference>
<feature type="transmembrane region" description="Helical" evidence="6">
    <location>
        <begin position="208"/>
        <end position="226"/>
    </location>
</feature>
<evidence type="ECO:0000256" key="3">
    <source>
        <dbReference type="ARBA" id="ARBA00022989"/>
    </source>
</evidence>
<dbReference type="GO" id="GO:0022857">
    <property type="term" value="F:transmembrane transporter activity"/>
    <property type="evidence" value="ECO:0007669"/>
    <property type="project" value="InterPro"/>
</dbReference>
<feature type="transmembrane region" description="Helical" evidence="6">
    <location>
        <begin position="293"/>
        <end position="311"/>
    </location>
</feature>
<comment type="subcellular location">
    <subcellularLocation>
        <location evidence="1">Membrane</location>
        <topology evidence="1">Multi-pass membrane protein</topology>
    </subcellularLocation>
</comment>
<evidence type="ECO:0000256" key="2">
    <source>
        <dbReference type="ARBA" id="ARBA00022692"/>
    </source>
</evidence>
<keyword evidence="2 6" id="KW-0812">Transmembrane</keyword>
<name>A0AAU9G7Y0_DROMD</name>
<sequence length="491" mass="53826">MSQRDEDALVLASDDDEPLETGESPTPTTTRCLPSLILEPAVFLVFFGRFLTDAAYQNQILYQTCVTVMQHNETECQPFLGRDRASDEVKKIETQVQAYAATIMMINAILESTIPAVVSLFLGPWSDKFGRRPILLSTFTGFLLSGSILIVLTQISAVTNINPWWFLLSSVPSVFSGGTCALITVLYCHVSDVATESARALRMVSMEASLGLGMMAGSMAGGYIYAAVGAATLFILAGSLITVGLLYIIFLVPESLKPEDLQSESRIRAFFRFDLVKNLVMTCCKKRENYDRAIIWMVMMSLTMCIFAMEGEGTVNYMFVQKQFNWTVTDYSVFNTSRIVIQVVGSTIAMVLLRRLLRVSLITMTMLAFACCVLEGTVRATAQYGQEMYVALVLGMIRGVMSPMCKAILSQLTPSTEIGKIFSLTTSLQSLSPLGAAPLYAAVYAATVASYAGAFNFISVGLYFVCYCLSAIVFGMQKSMERNSAYQAFGS</sequence>
<dbReference type="Gene3D" id="1.20.1250.20">
    <property type="entry name" value="MFS general substrate transporter like domains"/>
    <property type="match status" value="1"/>
</dbReference>
<dbReference type="Proteomes" id="UP001500889">
    <property type="component" value="Chromosome E"/>
</dbReference>
<feature type="domain" description="Major facilitator superfamily (MFS) profile" evidence="7">
    <location>
        <begin position="41"/>
        <end position="479"/>
    </location>
</feature>
<feature type="transmembrane region" description="Helical" evidence="6">
    <location>
        <begin position="98"/>
        <end position="122"/>
    </location>
</feature>
<evidence type="ECO:0000313" key="8">
    <source>
        <dbReference type="EMBL" id="BFG04189.1"/>
    </source>
</evidence>
<feature type="region of interest" description="Disordered" evidence="5">
    <location>
        <begin position="1"/>
        <end position="28"/>
    </location>
</feature>
<dbReference type="InterPro" id="IPR020846">
    <property type="entry name" value="MFS_dom"/>
</dbReference>
<feature type="transmembrane region" description="Helical" evidence="6">
    <location>
        <begin position="451"/>
        <end position="474"/>
    </location>
</feature>
<evidence type="ECO:0000259" key="7">
    <source>
        <dbReference type="PROSITE" id="PS50850"/>
    </source>
</evidence>
<dbReference type="InterPro" id="IPR005829">
    <property type="entry name" value="Sugar_transporter_CS"/>
</dbReference>
<gene>
    <name evidence="8" type="ORF">DMAD_03213</name>
</gene>
<feature type="transmembrane region" description="Helical" evidence="6">
    <location>
        <begin position="388"/>
        <end position="409"/>
    </location>
</feature>
<dbReference type="GO" id="GO:0016020">
    <property type="term" value="C:membrane"/>
    <property type="evidence" value="ECO:0007669"/>
    <property type="project" value="UniProtKB-SubCell"/>
</dbReference>
<dbReference type="InterPro" id="IPR011701">
    <property type="entry name" value="MFS"/>
</dbReference>
<keyword evidence="4 6" id="KW-0472">Membrane</keyword>
<evidence type="ECO:0000256" key="1">
    <source>
        <dbReference type="ARBA" id="ARBA00004141"/>
    </source>
</evidence>
<keyword evidence="3 6" id="KW-1133">Transmembrane helix</keyword>
<dbReference type="SUPFAM" id="SSF103473">
    <property type="entry name" value="MFS general substrate transporter"/>
    <property type="match status" value="1"/>
</dbReference>
<feature type="transmembrane region" description="Helical" evidence="6">
    <location>
        <begin position="164"/>
        <end position="187"/>
    </location>
</feature>
<feature type="transmembrane region" description="Helical" evidence="6">
    <location>
        <begin position="232"/>
        <end position="252"/>
    </location>
</feature>
<dbReference type="InterPro" id="IPR036259">
    <property type="entry name" value="MFS_trans_sf"/>
</dbReference>
<dbReference type="EMBL" id="AP029267">
    <property type="protein sequence ID" value="BFG04189.1"/>
    <property type="molecule type" value="Genomic_DNA"/>
</dbReference>
<dbReference type="PANTHER" id="PTHR23507:SF39">
    <property type="entry name" value="GH23453P-RELATED"/>
    <property type="match status" value="1"/>
</dbReference>
<accession>A0AAU9G7Y0</accession>
<feature type="transmembrane region" description="Helical" evidence="6">
    <location>
        <begin position="421"/>
        <end position="445"/>
    </location>
</feature>
<dbReference type="PANTHER" id="PTHR23507">
    <property type="entry name" value="ZGC:174356"/>
    <property type="match status" value="1"/>
</dbReference>
<evidence type="ECO:0000256" key="5">
    <source>
        <dbReference type="SAM" id="MobiDB-lite"/>
    </source>
</evidence>
<feature type="transmembrane region" description="Helical" evidence="6">
    <location>
        <begin position="360"/>
        <end position="382"/>
    </location>
</feature>
<dbReference type="PROSITE" id="PS00216">
    <property type="entry name" value="SUGAR_TRANSPORT_1"/>
    <property type="match status" value="1"/>
</dbReference>